<evidence type="ECO:0000313" key="1">
    <source>
        <dbReference type="EMBL" id="CAH7667099.1"/>
    </source>
</evidence>
<accession>A0AAV0AIZ8</accession>
<organism evidence="1 2">
    <name type="scientific">Phakopsora pachyrhizi</name>
    <name type="common">Asian soybean rust disease fungus</name>
    <dbReference type="NCBI Taxonomy" id="170000"/>
    <lineage>
        <taxon>Eukaryota</taxon>
        <taxon>Fungi</taxon>
        <taxon>Dikarya</taxon>
        <taxon>Basidiomycota</taxon>
        <taxon>Pucciniomycotina</taxon>
        <taxon>Pucciniomycetes</taxon>
        <taxon>Pucciniales</taxon>
        <taxon>Phakopsoraceae</taxon>
        <taxon>Phakopsora</taxon>
    </lineage>
</organism>
<protein>
    <submittedName>
        <fullName evidence="1">Expressed protein</fullName>
    </submittedName>
</protein>
<dbReference type="AlphaFoldDB" id="A0AAV0AIZ8"/>
<dbReference type="EMBL" id="CALTRL010000203">
    <property type="protein sequence ID" value="CAH7667099.1"/>
    <property type="molecule type" value="Genomic_DNA"/>
</dbReference>
<name>A0AAV0AIZ8_PHAPC</name>
<gene>
    <name evidence="1" type="ORF">PPACK8108_LOCUS1484</name>
</gene>
<dbReference type="Proteomes" id="UP001153365">
    <property type="component" value="Unassembled WGS sequence"/>
</dbReference>
<proteinExistence type="predicted"/>
<reference evidence="1" key="1">
    <citation type="submission" date="2022-06" db="EMBL/GenBank/DDBJ databases">
        <authorList>
            <consortium name="SYNGENTA / RWTH Aachen University"/>
        </authorList>
    </citation>
    <scope>NUCLEOTIDE SEQUENCE</scope>
</reference>
<comment type="caution">
    <text evidence="1">The sequence shown here is derived from an EMBL/GenBank/DDBJ whole genome shotgun (WGS) entry which is preliminary data.</text>
</comment>
<sequence length="102" mass="11974">MRRPSKLREIQEKSLSTVHSRCRATPRHPSHATAVPTYDSDFPKIFHILWTGPFRDKPYLALLFFLFTQKLRLHLPVCFYLASINHSDQFTYLFCAHGSFYG</sequence>
<keyword evidence="2" id="KW-1185">Reference proteome</keyword>
<evidence type="ECO:0000313" key="2">
    <source>
        <dbReference type="Proteomes" id="UP001153365"/>
    </source>
</evidence>